<proteinExistence type="predicted"/>
<gene>
    <name evidence="3" type="ORF">K491DRAFT_714274</name>
</gene>
<evidence type="ECO:0000256" key="2">
    <source>
        <dbReference type="SAM" id="MobiDB-lite"/>
    </source>
</evidence>
<feature type="compositionally biased region" description="Polar residues" evidence="2">
    <location>
        <begin position="139"/>
        <end position="149"/>
    </location>
</feature>
<protein>
    <submittedName>
        <fullName evidence="3">Uncharacterized protein</fullName>
    </submittedName>
</protein>
<sequence length="480" mass="53619">MDTNVGSRPSRARGARPQPITIDPFVDMSSLANALTNDTESQLSPETPIFTTFGEILTLHQKVESLGIENSDLRGIIKEMNIKLEDLKLNARIEQSRPSAPQTPGSVGSMGSFAGMFMTPPSGLYRTPTSVVQSGGPMTPTSNGFSAKTSGRHQSARGSTGPHRSRPLRRASTPPQMSTRRMTQGVPLYTIGMEPQDDQGLLADFFDAITIWAQRWTTLNRMLAPSELDALAESDSPVKNLGENVDVRLLLRDDDRIRIFLVAALVSHDIVYNTFCDTFLFTADFPEVNEIREIFNQFKELGEGHETEKHQLNLKQRALYTRVKNMPNHDIWRLNTAKHVADKLINGLGPLIGVEDPTIGTSRDRHHELLELCVKGFRIGFRMRMEAVKWRMVWPEAGQDFDIEWMVNQSRYLHGSISNTLAKVAQSPSSYTTRFAMSPLIVKADYSKGIEQLKVSHKAMVHVVKKSNTIGAERAHLMHG</sequence>
<feature type="coiled-coil region" evidence="1">
    <location>
        <begin position="70"/>
        <end position="97"/>
    </location>
</feature>
<evidence type="ECO:0000313" key="4">
    <source>
        <dbReference type="Proteomes" id="UP000799324"/>
    </source>
</evidence>
<evidence type="ECO:0000313" key="3">
    <source>
        <dbReference type="EMBL" id="KAF2657616.1"/>
    </source>
</evidence>
<feature type="region of interest" description="Disordered" evidence="2">
    <location>
        <begin position="1"/>
        <end position="22"/>
    </location>
</feature>
<dbReference type="AlphaFoldDB" id="A0A6A6TDU8"/>
<evidence type="ECO:0000256" key="1">
    <source>
        <dbReference type="SAM" id="Coils"/>
    </source>
</evidence>
<name>A0A6A6TDU8_9PLEO</name>
<dbReference type="Proteomes" id="UP000799324">
    <property type="component" value="Unassembled WGS sequence"/>
</dbReference>
<accession>A0A6A6TDU8</accession>
<reference evidence="3" key="1">
    <citation type="journal article" date="2020" name="Stud. Mycol.">
        <title>101 Dothideomycetes genomes: a test case for predicting lifestyles and emergence of pathogens.</title>
        <authorList>
            <person name="Haridas S."/>
            <person name="Albert R."/>
            <person name="Binder M."/>
            <person name="Bloem J."/>
            <person name="Labutti K."/>
            <person name="Salamov A."/>
            <person name="Andreopoulos B."/>
            <person name="Baker S."/>
            <person name="Barry K."/>
            <person name="Bills G."/>
            <person name="Bluhm B."/>
            <person name="Cannon C."/>
            <person name="Castanera R."/>
            <person name="Culley D."/>
            <person name="Daum C."/>
            <person name="Ezra D."/>
            <person name="Gonzalez J."/>
            <person name="Henrissat B."/>
            <person name="Kuo A."/>
            <person name="Liang C."/>
            <person name="Lipzen A."/>
            <person name="Lutzoni F."/>
            <person name="Magnuson J."/>
            <person name="Mondo S."/>
            <person name="Nolan M."/>
            <person name="Ohm R."/>
            <person name="Pangilinan J."/>
            <person name="Park H.-J."/>
            <person name="Ramirez L."/>
            <person name="Alfaro M."/>
            <person name="Sun H."/>
            <person name="Tritt A."/>
            <person name="Yoshinaga Y."/>
            <person name="Zwiers L.-H."/>
            <person name="Turgeon B."/>
            <person name="Goodwin S."/>
            <person name="Spatafora J."/>
            <person name="Crous P."/>
            <person name="Grigoriev I."/>
        </authorList>
    </citation>
    <scope>NUCLEOTIDE SEQUENCE</scope>
    <source>
        <strain evidence="3">CBS 122681</strain>
    </source>
</reference>
<organism evidence="3 4">
    <name type="scientific">Lophiostoma macrostomum CBS 122681</name>
    <dbReference type="NCBI Taxonomy" id="1314788"/>
    <lineage>
        <taxon>Eukaryota</taxon>
        <taxon>Fungi</taxon>
        <taxon>Dikarya</taxon>
        <taxon>Ascomycota</taxon>
        <taxon>Pezizomycotina</taxon>
        <taxon>Dothideomycetes</taxon>
        <taxon>Pleosporomycetidae</taxon>
        <taxon>Pleosporales</taxon>
        <taxon>Lophiostomataceae</taxon>
        <taxon>Lophiostoma</taxon>
    </lineage>
</organism>
<feature type="region of interest" description="Disordered" evidence="2">
    <location>
        <begin position="132"/>
        <end position="180"/>
    </location>
</feature>
<keyword evidence="4" id="KW-1185">Reference proteome</keyword>
<dbReference type="OrthoDB" id="3789787at2759"/>
<keyword evidence="1" id="KW-0175">Coiled coil</keyword>
<dbReference type="EMBL" id="MU004323">
    <property type="protein sequence ID" value="KAF2657616.1"/>
    <property type="molecule type" value="Genomic_DNA"/>
</dbReference>